<feature type="transmembrane region" description="Helical" evidence="2">
    <location>
        <begin position="581"/>
        <end position="601"/>
    </location>
</feature>
<feature type="region of interest" description="Disordered" evidence="1">
    <location>
        <begin position="97"/>
        <end position="168"/>
    </location>
</feature>
<keyword evidence="2" id="KW-0472">Membrane</keyword>
<keyword evidence="2" id="KW-0812">Transmembrane</keyword>
<dbReference type="AlphaFoldDB" id="A0A1J0AFE6"/>
<gene>
    <name evidence="3" type="ORF">GlitD10_2331</name>
</gene>
<dbReference type="OrthoDB" id="15218at2"/>
<dbReference type="RefSeq" id="WP_157776244.1">
    <property type="nucleotide sequence ID" value="NZ_CP017675.1"/>
</dbReference>
<reference evidence="3 4" key="1">
    <citation type="submission" date="2016-10" db="EMBL/GenBank/DDBJ databases">
        <title>Description of Gloeomargarita lithophora gen. nov., sp. nov., a thylakoid-bearing basal-branching cyanobacterium with intracellular carbonates, and proposal for Gloeomargaritales ord. nov.</title>
        <authorList>
            <person name="Moreira D."/>
            <person name="Tavera R."/>
            <person name="Benzerara K."/>
            <person name="Skouri-Panet F."/>
            <person name="Couradeau E."/>
            <person name="Gerard E."/>
            <person name="Loussert C."/>
            <person name="Novelo E."/>
            <person name="Zivanovic Y."/>
            <person name="Lopez-Garcia P."/>
        </authorList>
    </citation>
    <scope>NUCLEOTIDE SEQUENCE [LARGE SCALE GENOMIC DNA]</scope>
    <source>
        <strain evidence="3 4">D10</strain>
    </source>
</reference>
<keyword evidence="2" id="KW-1133">Transmembrane helix</keyword>
<protein>
    <submittedName>
        <fullName evidence="3">Peptidase M48 Ste24p</fullName>
    </submittedName>
</protein>
<feature type="transmembrane region" description="Helical" evidence="2">
    <location>
        <begin position="548"/>
        <end position="575"/>
    </location>
</feature>
<feature type="compositionally biased region" description="Low complexity" evidence="1">
    <location>
        <begin position="40"/>
        <end position="50"/>
    </location>
</feature>
<evidence type="ECO:0000256" key="1">
    <source>
        <dbReference type="SAM" id="MobiDB-lite"/>
    </source>
</evidence>
<feature type="region of interest" description="Disordered" evidence="1">
    <location>
        <begin position="1"/>
        <end position="50"/>
    </location>
</feature>
<dbReference type="Proteomes" id="UP000180235">
    <property type="component" value="Chromosome"/>
</dbReference>
<feature type="transmembrane region" description="Helical" evidence="2">
    <location>
        <begin position="195"/>
        <end position="219"/>
    </location>
</feature>
<feature type="transmembrane region" description="Helical" evidence="2">
    <location>
        <begin position="725"/>
        <end position="752"/>
    </location>
</feature>
<evidence type="ECO:0000313" key="4">
    <source>
        <dbReference type="Proteomes" id="UP000180235"/>
    </source>
</evidence>
<keyword evidence="4" id="KW-1185">Reference proteome</keyword>
<proteinExistence type="predicted"/>
<evidence type="ECO:0000256" key="2">
    <source>
        <dbReference type="SAM" id="Phobius"/>
    </source>
</evidence>
<evidence type="ECO:0000313" key="3">
    <source>
        <dbReference type="EMBL" id="APB34665.1"/>
    </source>
</evidence>
<dbReference type="KEGG" id="glt:GlitD10_2331"/>
<sequence length="763" mass="85168">MADADQRPTNPPPADAGGQPIPEKLSAQEPGLESVASEQSSPLAELEAPLSEELLHPLELADHSLAQSSNLPALDPNPLEISVSSVELGDNLLDVDDNLPTQDFNSLELDDNFPVQETNPTEAFTNPPELDNPSVEQLPPPPALNPESPAPELTSPEGTLTTTPQLPTPQVPVQRAWRHAPRPHKWTQLKRSPTWPLWLLGLGTLGLAYVLVLTSFYWVGQVGSQVLFFALRYFTWVQPPVWITVGVLWLCLTVAPWVLRLSLRRLGAGRTLTLAELGENFPETARLLEKFSTDRRWPPVKLWCLESPVAVVWSWGWLPRAHWLVITTGAQSVLADRELAALVAQELSRRLLVRLPLGRTAVFVGLGLLTGLTLLLQIPYLIYLHLAHLGERWSRVSWLTGTLSWLFYGLWWLWRWAGLGFARVFTLYADRRALQLTPDPNALARGILKLNVATAAVLEEKGGLPHLYDLWELLLPVHPRWGVFLGTLPPEVPWEQVLRPRWPWLNLSLAQADVTTRLGYLMRVAHTWSIPPEVTIPEREPLPWRQHALYLAPWLGLGAGWLLGWVVGLLMGWILSQPDRWVAVALAWLGWGCGALVRVNFLYPDLPRTRPEAEPAVVEAITAGAHSPACGQPQYWQGQLLGRLSWDNVLGQDLWLATRQGTIPLHYQPSPSYLRHLWLGSRHPLRLIGKPVAVQGWLRWGATPWLDVEQIETRQGKKTKGGHPIWATLAAFAAIAIGVYILGFVGVSWQIFTPTESIPDLGS</sequence>
<accession>A0A1J0AFE6</accession>
<organism evidence="3 4">
    <name type="scientific">Gloeomargarita lithophora Alchichica-D10</name>
    <dbReference type="NCBI Taxonomy" id="1188229"/>
    <lineage>
        <taxon>Bacteria</taxon>
        <taxon>Bacillati</taxon>
        <taxon>Cyanobacteriota</taxon>
        <taxon>Cyanophyceae</taxon>
        <taxon>Gloeomargaritales</taxon>
        <taxon>Gloeomargaritaceae</taxon>
        <taxon>Gloeomargarita</taxon>
    </lineage>
</organism>
<dbReference type="STRING" id="1188229.GlitD10_2331"/>
<feature type="compositionally biased region" description="Low complexity" evidence="1">
    <location>
        <begin position="145"/>
        <end position="165"/>
    </location>
</feature>
<name>A0A1J0AFE6_9CYAN</name>
<feature type="transmembrane region" description="Helical" evidence="2">
    <location>
        <begin position="239"/>
        <end position="259"/>
    </location>
</feature>
<feature type="compositionally biased region" description="Polar residues" evidence="1">
    <location>
        <begin position="115"/>
        <end position="124"/>
    </location>
</feature>
<dbReference type="EMBL" id="CP017675">
    <property type="protein sequence ID" value="APB34665.1"/>
    <property type="molecule type" value="Genomic_DNA"/>
</dbReference>
<feature type="transmembrane region" description="Helical" evidence="2">
    <location>
        <begin position="396"/>
        <end position="414"/>
    </location>
</feature>
<feature type="transmembrane region" description="Helical" evidence="2">
    <location>
        <begin position="360"/>
        <end position="384"/>
    </location>
</feature>